<dbReference type="OrthoDB" id="4390288at2"/>
<protein>
    <recommendedName>
        <fullName evidence="3">DUF559 domain-containing protein</fullName>
    </recommendedName>
</protein>
<gene>
    <name evidence="1" type="ORF">A9X01_09940</name>
</gene>
<evidence type="ECO:0008006" key="3">
    <source>
        <dbReference type="Google" id="ProtNLM"/>
    </source>
</evidence>
<accession>A0A1A3CYP7</accession>
<reference evidence="1 2" key="1">
    <citation type="submission" date="2016-06" db="EMBL/GenBank/DDBJ databases">
        <authorList>
            <person name="Kjaerup R.B."/>
            <person name="Dalgaard T.S."/>
            <person name="Juul-Madsen H.R."/>
        </authorList>
    </citation>
    <scope>NUCLEOTIDE SEQUENCE [LARGE SCALE GENOMIC DNA]</scope>
    <source>
        <strain evidence="1 2">1081914.2</strain>
    </source>
</reference>
<evidence type="ECO:0000313" key="1">
    <source>
        <dbReference type="EMBL" id="OBI91934.1"/>
    </source>
</evidence>
<dbReference type="eggNOG" id="COG5340">
    <property type="taxonomic scope" value="Bacteria"/>
</dbReference>
<name>A0A1A3CYP7_MYCAS</name>
<comment type="caution">
    <text evidence="1">The sequence shown here is derived from an EMBL/GenBank/DDBJ whole genome shotgun (WGS) entry which is preliminary data.</text>
</comment>
<dbReference type="RefSeq" id="WP_065118979.1">
    <property type="nucleotide sequence ID" value="NZ_LZKQ01000018.1"/>
</dbReference>
<dbReference type="AlphaFoldDB" id="A0A1A3CYP7"/>
<proteinExistence type="predicted"/>
<dbReference type="Gene3D" id="3.40.960.10">
    <property type="entry name" value="VSR Endonuclease"/>
    <property type="match status" value="1"/>
</dbReference>
<organism evidence="1 2">
    <name type="scientific">Mycobacterium asiaticum</name>
    <dbReference type="NCBI Taxonomy" id="1790"/>
    <lineage>
        <taxon>Bacteria</taxon>
        <taxon>Bacillati</taxon>
        <taxon>Actinomycetota</taxon>
        <taxon>Actinomycetes</taxon>
        <taxon>Mycobacteriales</taxon>
        <taxon>Mycobacteriaceae</taxon>
        <taxon>Mycobacterium</taxon>
    </lineage>
</organism>
<sequence length="284" mass="32077">MAYEREPFIGSEAVAAGHLTRYELRRYYRAIMPNIYLDKRVEPTLYQRTVAAWLWSQCQSVIAGAAASAMHGSKWVDQAAPIELIWRNARTPPLVVTRDELLLDGEAQQLHGLTVTTPERTAFDLGRRGRLGRAVASLDALAAATDFKVSDVAELAARHPHTRGLRQLHAALELVDGGAQSPKETWLRLLLIGAGFPKPQTQIPVPGPDGFPRYFLDMGWQDMMLAAEYDGDQHWTDPSQYAWDVDRKEYIDRVGWTVVRVVSRHRPADVIRRVRRAWDASAKR</sequence>
<dbReference type="Proteomes" id="UP000093795">
    <property type="component" value="Unassembled WGS sequence"/>
</dbReference>
<evidence type="ECO:0000313" key="2">
    <source>
        <dbReference type="Proteomes" id="UP000093795"/>
    </source>
</evidence>
<dbReference type="EMBL" id="LZKQ01000018">
    <property type="protein sequence ID" value="OBI91934.1"/>
    <property type="molecule type" value="Genomic_DNA"/>
</dbReference>